<dbReference type="AlphaFoldDB" id="A0A1M5MWC8"/>
<organism evidence="1 2">
    <name type="scientific">Ferrimonas marina</name>
    <dbReference type="NCBI Taxonomy" id="299255"/>
    <lineage>
        <taxon>Bacteria</taxon>
        <taxon>Pseudomonadati</taxon>
        <taxon>Pseudomonadota</taxon>
        <taxon>Gammaproteobacteria</taxon>
        <taxon>Alteromonadales</taxon>
        <taxon>Ferrimonadaceae</taxon>
        <taxon>Ferrimonas</taxon>
    </lineage>
</organism>
<evidence type="ECO:0000313" key="2">
    <source>
        <dbReference type="Proteomes" id="UP000184268"/>
    </source>
</evidence>
<protein>
    <recommendedName>
        <fullName evidence="3">Tetratricopeptide repeat-containing protein</fullName>
    </recommendedName>
</protein>
<name>A0A1M5MWC8_9GAMM</name>
<accession>A0A1M5MWC8</accession>
<evidence type="ECO:0000313" key="1">
    <source>
        <dbReference type="EMBL" id="SHG81636.1"/>
    </source>
</evidence>
<keyword evidence="2" id="KW-1185">Reference proteome</keyword>
<gene>
    <name evidence="1" type="ORF">SAMN02745129_0809</name>
</gene>
<sequence>MRWIFFTLLLAGCSSLPQQNTMVTLSEQELTLSRHAPLTRALNLDDEATLLTLFQPTHPLADIEPLLQDDPAWQELTHEWVADLVLHGQEGEWHYRGAHALGQQEAVRLEYRLVHEDFSVEYFYFDTEPGTPLVITDMGNRLFQLSQVALMAQLYQRMLIKHTVGDEEFAHFFSLLAPYNRGELTSDEMVSVYAQLSAEMQDNVLVRDLLLRALMSEGAYWYWRMPETLRETLLQSDYALLEATFCLQQDEERCDGRYAQLDPDLQQDVALQTEMGIRALERNEVARAEQFSRSALTAEPSFFPTYWLQMQLGIVNGDHSQALAGLDKLVQEFDVPINKQMLTQLYPNQGQAFLKSAQFRQWAEQFPEE</sequence>
<proteinExistence type="predicted"/>
<reference evidence="1 2" key="1">
    <citation type="submission" date="2016-11" db="EMBL/GenBank/DDBJ databases">
        <authorList>
            <person name="Jaros S."/>
            <person name="Januszkiewicz K."/>
            <person name="Wedrychowicz H."/>
        </authorList>
    </citation>
    <scope>NUCLEOTIDE SEQUENCE [LARGE SCALE GENOMIC DNA]</scope>
    <source>
        <strain evidence="1 2">DSM 16917</strain>
    </source>
</reference>
<dbReference type="Proteomes" id="UP000184268">
    <property type="component" value="Unassembled WGS sequence"/>
</dbReference>
<dbReference type="EMBL" id="FQXG01000001">
    <property type="protein sequence ID" value="SHG81636.1"/>
    <property type="molecule type" value="Genomic_DNA"/>
</dbReference>
<evidence type="ECO:0008006" key="3">
    <source>
        <dbReference type="Google" id="ProtNLM"/>
    </source>
</evidence>